<name>A0A081RQB6_9ARCH</name>
<organism evidence="1 2">
    <name type="scientific">Marine Group I thaumarchaeote SCGC AAA799-N04</name>
    <dbReference type="NCBI Taxonomy" id="1502293"/>
    <lineage>
        <taxon>Archaea</taxon>
        <taxon>Nitrososphaerota</taxon>
        <taxon>Marine Group I</taxon>
    </lineage>
</organism>
<accession>A0A081RQB6</accession>
<dbReference type="Proteomes" id="UP000028059">
    <property type="component" value="Unassembled WGS sequence"/>
</dbReference>
<keyword evidence="2" id="KW-1185">Reference proteome</keyword>
<protein>
    <submittedName>
        <fullName evidence="1">Uncharacterized protein</fullName>
    </submittedName>
</protein>
<dbReference type="AlphaFoldDB" id="A0A081RQB6"/>
<evidence type="ECO:0000313" key="1">
    <source>
        <dbReference type="EMBL" id="KEQ57389.1"/>
    </source>
</evidence>
<dbReference type="EMBL" id="JOKN01000001">
    <property type="protein sequence ID" value="KEQ57389.1"/>
    <property type="molecule type" value="Genomic_DNA"/>
</dbReference>
<comment type="caution">
    <text evidence="1">The sequence shown here is derived from an EMBL/GenBank/DDBJ whole genome shotgun (WGS) entry which is preliminary data.</text>
</comment>
<sequence>MGHLEYTLVDESGAIKHYGQTDNFVTTVGDRCIAESVFERGSSDTTAVAACANANFDVIAISNATVTIDDALDMSDDSTTIGTGDNGILATVKGAATIANDNVGAGSVTATITNSAHPFTFTDSTNATNTLKAAYLVDAECALDDSSLGTLCDGALPAGEILAGQTLSDLAISDGDSLTITWTVTIGASGS</sequence>
<proteinExistence type="predicted"/>
<reference evidence="1 2" key="1">
    <citation type="submission" date="2014-06" db="EMBL/GenBank/DDBJ databases">
        <authorList>
            <person name="Ngugi D.K."/>
            <person name="Blom J."/>
            <person name="Alam I."/>
            <person name="Rashid M."/>
            <person name="Ba Alawi W."/>
            <person name="Zhang G."/>
            <person name="Hikmawan T."/>
            <person name="Guan Y."/>
            <person name="Antunes A."/>
            <person name="Siam R."/>
            <person name="ElDorry H."/>
            <person name="Bajic V."/>
            <person name="Stingl U."/>
        </authorList>
    </citation>
    <scope>NUCLEOTIDE SEQUENCE [LARGE SCALE GENOMIC DNA]</scope>
    <source>
        <strain evidence="1">SCGC AAA799-N04</strain>
    </source>
</reference>
<evidence type="ECO:0000313" key="2">
    <source>
        <dbReference type="Proteomes" id="UP000028059"/>
    </source>
</evidence>
<gene>
    <name evidence="1" type="ORF">AAA799N04_00066</name>
</gene>